<feature type="domain" description="AMP-dependent synthetase/ligase" evidence="2">
    <location>
        <begin position="63"/>
        <end position="126"/>
    </location>
</feature>
<dbReference type="InterPro" id="IPR042099">
    <property type="entry name" value="ANL_N_sf"/>
</dbReference>
<comment type="caution">
    <text evidence="4">The sequence shown here is derived from an EMBL/GenBank/DDBJ whole genome shotgun (WGS) entry which is preliminary data.</text>
</comment>
<dbReference type="EMBL" id="QHCV01000236">
    <property type="protein sequence ID" value="RAV31078.1"/>
    <property type="molecule type" value="Genomic_DNA"/>
</dbReference>
<sequence length="126" mass="14560">QAKRAQSLQNIETFWAEQAENLVWNRHWNKTLEWNPPFAKWFTGGLLNASINCLDKHINSEIKNKAAIIWEGENGENITITYYQLYQKVNQFSNALQNLGVRKGDRVTIYLPMVPELPIAILACSR</sequence>
<feature type="non-terminal residue" evidence="4">
    <location>
        <position position="1"/>
    </location>
</feature>
<evidence type="ECO:0000259" key="2">
    <source>
        <dbReference type="Pfam" id="PF00501"/>
    </source>
</evidence>
<dbReference type="AlphaFoldDB" id="A0A364V369"/>
<dbReference type="Pfam" id="PF00501">
    <property type="entry name" value="AMP-binding"/>
    <property type="match status" value="1"/>
</dbReference>
<protein>
    <submittedName>
        <fullName evidence="4">Acetyl-coenzyme A synthetase</fullName>
    </submittedName>
</protein>
<gene>
    <name evidence="4" type="ORF">DLJ54_10275</name>
</gene>
<feature type="non-terminal residue" evidence="4">
    <location>
        <position position="126"/>
    </location>
</feature>
<evidence type="ECO:0000259" key="3">
    <source>
        <dbReference type="Pfam" id="PF16177"/>
    </source>
</evidence>
<reference evidence="4 5" key="1">
    <citation type="journal article" date="2018" name="Syst. Appl. Microbiol.">
        <title>Corynebacterium heidelbergense sp. nov., isolated from the preen glands of Egyptian geese (Alopochen aegyptiacus).</title>
        <authorList>
            <person name="Braun M.S."/>
            <person name="Wang E."/>
            <person name="Zimmermann S."/>
            <person name="Wink M."/>
        </authorList>
    </citation>
    <scope>NUCLEOTIDE SEQUENCE [LARGE SCALE GENOMIC DNA]</scope>
    <source>
        <strain evidence="4 5">647</strain>
    </source>
</reference>
<feature type="domain" description="Acetyl-coenzyme A synthetase N-terminal" evidence="3">
    <location>
        <begin position="4"/>
        <end position="53"/>
    </location>
</feature>
<comment type="similarity">
    <text evidence="1">Belongs to the ATP-dependent AMP-binding enzyme family.</text>
</comment>
<organism evidence="4 5">
    <name type="scientific">Corynebacterium heidelbergense</name>
    <dbReference type="NCBI Taxonomy" id="2055947"/>
    <lineage>
        <taxon>Bacteria</taxon>
        <taxon>Bacillati</taxon>
        <taxon>Actinomycetota</taxon>
        <taxon>Actinomycetes</taxon>
        <taxon>Mycobacteriales</taxon>
        <taxon>Corynebacteriaceae</taxon>
        <taxon>Corynebacterium</taxon>
    </lineage>
</organism>
<dbReference type="Pfam" id="PF16177">
    <property type="entry name" value="ACAS_N"/>
    <property type="match status" value="1"/>
</dbReference>
<evidence type="ECO:0000313" key="4">
    <source>
        <dbReference type="EMBL" id="RAV31078.1"/>
    </source>
</evidence>
<proteinExistence type="inferred from homology"/>
<dbReference type="PANTHER" id="PTHR43347">
    <property type="entry name" value="ACYL-COA SYNTHETASE"/>
    <property type="match status" value="1"/>
</dbReference>
<dbReference type="InterPro" id="IPR000873">
    <property type="entry name" value="AMP-dep_synth/lig_dom"/>
</dbReference>
<dbReference type="Proteomes" id="UP000251577">
    <property type="component" value="Unassembled WGS sequence"/>
</dbReference>
<name>A0A364V369_9CORY</name>
<evidence type="ECO:0000256" key="1">
    <source>
        <dbReference type="ARBA" id="ARBA00006432"/>
    </source>
</evidence>
<dbReference type="RefSeq" id="WP_165841753.1">
    <property type="nucleotide sequence ID" value="NZ_QHCV01000236.1"/>
</dbReference>
<dbReference type="GO" id="GO:0050218">
    <property type="term" value="F:propionate-CoA ligase activity"/>
    <property type="evidence" value="ECO:0007669"/>
    <property type="project" value="TreeGrafter"/>
</dbReference>
<accession>A0A364V369</accession>
<evidence type="ECO:0000313" key="5">
    <source>
        <dbReference type="Proteomes" id="UP000251577"/>
    </source>
</evidence>
<dbReference type="Gene3D" id="3.40.50.12780">
    <property type="entry name" value="N-terminal domain of ligase-like"/>
    <property type="match status" value="1"/>
</dbReference>
<dbReference type="SUPFAM" id="SSF56801">
    <property type="entry name" value="Acetyl-CoA synthetase-like"/>
    <property type="match status" value="1"/>
</dbReference>
<dbReference type="PANTHER" id="PTHR43347:SF3">
    <property type="entry name" value="ACYL-COA SYNTHETASE SHORT-CHAIN FAMILY MEMBER 3, MITOCHONDRIAL"/>
    <property type="match status" value="1"/>
</dbReference>
<keyword evidence="5" id="KW-1185">Reference proteome</keyword>
<dbReference type="InterPro" id="IPR032387">
    <property type="entry name" value="ACAS_N"/>
</dbReference>